<feature type="domain" description="Cyclin-like" evidence="3">
    <location>
        <begin position="188"/>
        <end position="274"/>
    </location>
</feature>
<dbReference type="InterPro" id="IPR013763">
    <property type="entry name" value="Cyclin-like_dom"/>
</dbReference>
<name>A0A226EZE2_FOLCA</name>
<dbReference type="SUPFAM" id="SSF47954">
    <property type="entry name" value="Cyclin-like"/>
    <property type="match status" value="1"/>
</dbReference>
<dbReference type="Proteomes" id="UP000198287">
    <property type="component" value="Unassembled WGS sequence"/>
</dbReference>
<evidence type="ECO:0000256" key="2">
    <source>
        <dbReference type="SAM" id="MobiDB-lite"/>
    </source>
</evidence>
<reference evidence="4 5" key="1">
    <citation type="submission" date="2015-12" db="EMBL/GenBank/DDBJ databases">
        <title>The genome of Folsomia candida.</title>
        <authorList>
            <person name="Faddeeva A."/>
            <person name="Derks M.F."/>
            <person name="Anvar Y."/>
            <person name="Smit S."/>
            <person name="Van Straalen N."/>
            <person name="Roelofs D."/>
        </authorList>
    </citation>
    <scope>NUCLEOTIDE SEQUENCE [LARGE SCALE GENOMIC DNA]</scope>
    <source>
        <strain evidence="4 5">VU population</strain>
        <tissue evidence="4">Whole body</tissue>
    </source>
</reference>
<protein>
    <submittedName>
        <fullName evidence="4">Cyclin-A2-4</fullName>
    </submittedName>
</protein>
<evidence type="ECO:0000256" key="1">
    <source>
        <dbReference type="RuleBase" id="RU000383"/>
    </source>
</evidence>
<comment type="similarity">
    <text evidence="1">Belongs to the cyclin family.</text>
</comment>
<keyword evidence="1" id="KW-0195">Cyclin</keyword>
<dbReference type="Pfam" id="PF00134">
    <property type="entry name" value="Cyclin_N"/>
    <property type="match status" value="1"/>
</dbReference>
<dbReference type="InterPro" id="IPR036915">
    <property type="entry name" value="Cyclin-like_sf"/>
</dbReference>
<feature type="region of interest" description="Disordered" evidence="2">
    <location>
        <begin position="1"/>
        <end position="48"/>
    </location>
</feature>
<keyword evidence="5" id="KW-1185">Reference proteome</keyword>
<proteinExistence type="inferred from homology"/>
<evidence type="ECO:0000313" key="4">
    <source>
        <dbReference type="EMBL" id="OXA62494.1"/>
    </source>
</evidence>
<dbReference type="OrthoDB" id="285802at2759"/>
<dbReference type="PANTHER" id="PTHR10177">
    <property type="entry name" value="CYCLINS"/>
    <property type="match status" value="1"/>
</dbReference>
<dbReference type="SMART" id="SM00385">
    <property type="entry name" value="CYCLIN"/>
    <property type="match status" value="1"/>
</dbReference>
<dbReference type="InterPro" id="IPR039361">
    <property type="entry name" value="Cyclin"/>
</dbReference>
<sequence>MSVSRIPVATWRKRHTPQDQHLGSMNSLETSSQMGSSPPISSSSSSAYTSCDDLSPRIETIGFSTLMVAYDTTANFPSCKSQKFKAHINWMKPLPESGRMMRCTSPTFINIESKIHETSRILNNVHRYFMQQICLRETQNINIANNSESIYYSSLLHNELKKEERYQLSPSTKNKNPINSVMRGKVVDWISGASSNFKYSTDTVYIAVHLMDAFLHGQAIKTTCWSLLGLTVFHLAGKMEEKNRARLSSIWKKYKSLTKYPKSEVLWMELNILVKLKFHVNTTTPKLFVDLAFNSGCISFPCAESERIIKEMSYAIILSSLQCYELSFVKSSYKAELAIQIATEYVMFYRAIFLKQKKAQHTEDLEIMRNSVKICYSLFRTILLQPPSPMDNYSLSEVHKLKEFRGV</sequence>
<dbReference type="STRING" id="158441.A0A226EZE2"/>
<dbReference type="EMBL" id="LNIX01000001">
    <property type="protein sequence ID" value="OXA62494.1"/>
    <property type="molecule type" value="Genomic_DNA"/>
</dbReference>
<comment type="caution">
    <text evidence="4">The sequence shown here is derived from an EMBL/GenBank/DDBJ whole genome shotgun (WGS) entry which is preliminary data.</text>
</comment>
<dbReference type="AlphaFoldDB" id="A0A226EZE2"/>
<dbReference type="Gene3D" id="1.10.472.10">
    <property type="entry name" value="Cyclin-like"/>
    <property type="match status" value="2"/>
</dbReference>
<dbReference type="InterPro" id="IPR006671">
    <property type="entry name" value="Cyclin_N"/>
</dbReference>
<feature type="compositionally biased region" description="Polar residues" evidence="2">
    <location>
        <begin position="19"/>
        <end position="30"/>
    </location>
</feature>
<feature type="compositionally biased region" description="Low complexity" evidence="2">
    <location>
        <begin position="31"/>
        <end position="48"/>
    </location>
</feature>
<gene>
    <name evidence="4" type="ORF">Fcan01_02788</name>
</gene>
<evidence type="ECO:0000313" key="5">
    <source>
        <dbReference type="Proteomes" id="UP000198287"/>
    </source>
</evidence>
<accession>A0A226EZE2</accession>
<evidence type="ECO:0000259" key="3">
    <source>
        <dbReference type="SMART" id="SM00385"/>
    </source>
</evidence>
<organism evidence="4 5">
    <name type="scientific">Folsomia candida</name>
    <name type="common">Springtail</name>
    <dbReference type="NCBI Taxonomy" id="158441"/>
    <lineage>
        <taxon>Eukaryota</taxon>
        <taxon>Metazoa</taxon>
        <taxon>Ecdysozoa</taxon>
        <taxon>Arthropoda</taxon>
        <taxon>Hexapoda</taxon>
        <taxon>Collembola</taxon>
        <taxon>Entomobryomorpha</taxon>
        <taxon>Isotomoidea</taxon>
        <taxon>Isotomidae</taxon>
        <taxon>Proisotominae</taxon>
        <taxon>Folsomia</taxon>
    </lineage>
</organism>